<dbReference type="InterPro" id="IPR035959">
    <property type="entry name" value="RutC-like_sf"/>
</dbReference>
<gene>
    <name evidence="2" type="ORF">MTR66_19530</name>
</gene>
<comment type="caution">
    <text evidence="2">The sequence shown here is derived from an EMBL/GenBank/DDBJ whole genome shotgun (WGS) entry which is preliminary data.</text>
</comment>
<name>A0ABT0BV96_9SPHN</name>
<dbReference type="PANTHER" id="PTHR11803">
    <property type="entry name" value="2-IMINOBUTANOATE/2-IMINOPROPANOATE DEAMINASE RIDA"/>
    <property type="match status" value="1"/>
</dbReference>
<dbReference type="Gene3D" id="3.30.1330.40">
    <property type="entry name" value="RutC-like"/>
    <property type="match status" value="1"/>
</dbReference>
<dbReference type="InterPro" id="IPR006175">
    <property type="entry name" value="YjgF/YER057c/UK114"/>
</dbReference>
<dbReference type="SUPFAM" id="SSF55298">
    <property type="entry name" value="YjgF-like"/>
    <property type="match status" value="1"/>
</dbReference>
<sequence length="115" mass="11990">MSGSPRPPLSRFRRAGNLVFTSGQLPRGADGAIVPGGIEAQTRQALANLEAALAAAGARLDQVIKINAWLTDPTHMAGFNAVYRETFADPFPARSTVISGLAAGDVEIEAVACLE</sequence>
<keyword evidence="3" id="KW-1185">Reference proteome</keyword>
<organism evidence="2 3">
    <name type="scientific">Novosphingobium beihaiensis</name>
    <dbReference type="NCBI Taxonomy" id="2930389"/>
    <lineage>
        <taxon>Bacteria</taxon>
        <taxon>Pseudomonadati</taxon>
        <taxon>Pseudomonadota</taxon>
        <taxon>Alphaproteobacteria</taxon>
        <taxon>Sphingomonadales</taxon>
        <taxon>Sphingomonadaceae</taxon>
        <taxon>Novosphingobium</taxon>
    </lineage>
</organism>
<proteinExistence type="inferred from homology"/>
<dbReference type="Pfam" id="PF01042">
    <property type="entry name" value="Ribonuc_L-PSP"/>
    <property type="match status" value="1"/>
</dbReference>
<reference evidence="2 3" key="1">
    <citation type="submission" date="2022-04" db="EMBL/GenBank/DDBJ databases">
        <title>Identification of a novel bacterium isolated from mangrove sediments.</title>
        <authorList>
            <person name="Pan X."/>
        </authorList>
    </citation>
    <scope>NUCLEOTIDE SEQUENCE [LARGE SCALE GENOMIC DNA]</scope>
    <source>
        <strain evidence="2 3">B2638</strain>
    </source>
</reference>
<dbReference type="Proteomes" id="UP001202281">
    <property type="component" value="Unassembled WGS sequence"/>
</dbReference>
<protein>
    <submittedName>
        <fullName evidence="2">RidA family protein</fullName>
    </submittedName>
</protein>
<evidence type="ECO:0000313" key="3">
    <source>
        <dbReference type="Proteomes" id="UP001202281"/>
    </source>
</evidence>
<comment type="similarity">
    <text evidence="1">Belongs to the RutC family.</text>
</comment>
<evidence type="ECO:0000256" key="1">
    <source>
        <dbReference type="ARBA" id="ARBA00010552"/>
    </source>
</evidence>
<dbReference type="PANTHER" id="PTHR11803:SF58">
    <property type="entry name" value="PROTEIN HMF1-RELATED"/>
    <property type="match status" value="1"/>
</dbReference>
<dbReference type="EMBL" id="JALHLG010000057">
    <property type="protein sequence ID" value="MCJ2188997.1"/>
    <property type="molecule type" value="Genomic_DNA"/>
</dbReference>
<dbReference type="RefSeq" id="WP_243924091.1">
    <property type="nucleotide sequence ID" value="NZ_JALHLG010000057.1"/>
</dbReference>
<dbReference type="CDD" id="cd00448">
    <property type="entry name" value="YjgF_YER057c_UK114_family"/>
    <property type="match status" value="1"/>
</dbReference>
<evidence type="ECO:0000313" key="2">
    <source>
        <dbReference type="EMBL" id="MCJ2188997.1"/>
    </source>
</evidence>
<accession>A0ABT0BV96</accession>